<comment type="caution">
    <text evidence="1">The sequence shown here is derived from an EMBL/GenBank/DDBJ whole genome shotgun (WGS) entry which is preliminary data.</text>
</comment>
<gene>
    <name evidence="1" type="ORF">Tco_0908472</name>
</gene>
<dbReference type="Proteomes" id="UP001151760">
    <property type="component" value="Unassembled WGS sequence"/>
</dbReference>
<evidence type="ECO:0008006" key="3">
    <source>
        <dbReference type="Google" id="ProtNLM"/>
    </source>
</evidence>
<reference evidence="1" key="2">
    <citation type="submission" date="2022-01" db="EMBL/GenBank/DDBJ databases">
        <authorList>
            <person name="Yamashiro T."/>
            <person name="Shiraishi A."/>
            <person name="Satake H."/>
            <person name="Nakayama K."/>
        </authorList>
    </citation>
    <scope>NUCLEOTIDE SEQUENCE</scope>
</reference>
<keyword evidence="2" id="KW-1185">Reference proteome</keyword>
<reference evidence="1" key="1">
    <citation type="journal article" date="2022" name="Int. J. Mol. Sci.">
        <title>Draft Genome of Tanacetum Coccineum: Genomic Comparison of Closely Related Tanacetum-Family Plants.</title>
        <authorList>
            <person name="Yamashiro T."/>
            <person name="Shiraishi A."/>
            <person name="Nakayama K."/>
            <person name="Satake H."/>
        </authorList>
    </citation>
    <scope>NUCLEOTIDE SEQUENCE</scope>
</reference>
<name>A0ABQ5CP62_9ASTR</name>
<evidence type="ECO:0000313" key="1">
    <source>
        <dbReference type="EMBL" id="GJT28197.1"/>
    </source>
</evidence>
<protein>
    <recommendedName>
        <fullName evidence="3">Integrase, catalytic region, zinc finger, CCHC-type, peptidase aspartic, catalytic</fullName>
    </recommendedName>
</protein>
<proteinExistence type="predicted"/>
<accession>A0ABQ5CP62</accession>
<sequence>MSENEDKYHDIVLDLKAGAKKNENVVLKIDATSVRRSSSRDSPFKNSVFSNTKKSSKKVEVYVRINKKTDVPSKNVVSNKKIVVVVDVKNTLKAKNVLCVSCTKYVLILCHDKCLANYKLNVDSKVRRALFTTPRPKSVDTTLIVSKTRFAERIAQFKPLDTTLVVSKTKHMTDDRSLLKIFVEKFIGTVRFRNDHYTIITGYSDYVQGNITIYHVYFVEGLGYNLFRVGQFCDDDLEVAFRSKTCYVRNLKGDDLLIGARDSNLYTIC</sequence>
<evidence type="ECO:0000313" key="2">
    <source>
        <dbReference type="Proteomes" id="UP001151760"/>
    </source>
</evidence>
<organism evidence="1 2">
    <name type="scientific">Tanacetum coccineum</name>
    <dbReference type="NCBI Taxonomy" id="301880"/>
    <lineage>
        <taxon>Eukaryota</taxon>
        <taxon>Viridiplantae</taxon>
        <taxon>Streptophyta</taxon>
        <taxon>Embryophyta</taxon>
        <taxon>Tracheophyta</taxon>
        <taxon>Spermatophyta</taxon>
        <taxon>Magnoliopsida</taxon>
        <taxon>eudicotyledons</taxon>
        <taxon>Gunneridae</taxon>
        <taxon>Pentapetalae</taxon>
        <taxon>asterids</taxon>
        <taxon>campanulids</taxon>
        <taxon>Asterales</taxon>
        <taxon>Asteraceae</taxon>
        <taxon>Asteroideae</taxon>
        <taxon>Anthemideae</taxon>
        <taxon>Anthemidinae</taxon>
        <taxon>Tanacetum</taxon>
    </lineage>
</organism>
<dbReference type="EMBL" id="BQNB010014440">
    <property type="protein sequence ID" value="GJT28197.1"/>
    <property type="molecule type" value="Genomic_DNA"/>
</dbReference>